<reference evidence="1 2" key="1">
    <citation type="submission" date="2019-11" db="EMBL/GenBank/DDBJ databases">
        <title>Genome sequences of 17 halophilic strains isolated from different environments.</title>
        <authorList>
            <person name="Furrow R.E."/>
        </authorList>
    </citation>
    <scope>NUCLEOTIDE SEQUENCE [LARGE SCALE GENOMIC DNA]</scope>
    <source>
        <strain evidence="1 2">22507_15_FS</strain>
    </source>
</reference>
<gene>
    <name evidence="1" type="ORF">GLW01_04170</name>
</gene>
<comment type="caution">
    <text evidence="1">The sequence shown here is derived from an EMBL/GenBank/DDBJ whole genome shotgun (WGS) entry which is preliminary data.</text>
</comment>
<dbReference type="RefSeq" id="WP_160898226.1">
    <property type="nucleotide sequence ID" value="NZ_WMEX01000002.1"/>
</dbReference>
<dbReference type="Proteomes" id="UP000460751">
    <property type="component" value="Unassembled WGS sequence"/>
</dbReference>
<proteinExistence type="predicted"/>
<evidence type="ECO:0000313" key="1">
    <source>
        <dbReference type="EMBL" id="MYL25985.1"/>
    </source>
</evidence>
<organism evidence="1 2">
    <name type="scientific">Vreelandella halophila</name>
    <dbReference type="NCBI Taxonomy" id="86177"/>
    <lineage>
        <taxon>Bacteria</taxon>
        <taxon>Pseudomonadati</taxon>
        <taxon>Pseudomonadota</taxon>
        <taxon>Gammaproteobacteria</taxon>
        <taxon>Oceanospirillales</taxon>
        <taxon>Halomonadaceae</taxon>
        <taxon>Vreelandella</taxon>
    </lineage>
</organism>
<keyword evidence="2" id="KW-1185">Reference proteome</keyword>
<evidence type="ECO:0000313" key="2">
    <source>
        <dbReference type="Proteomes" id="UP000460751"/>
    </source>
</evidence>
<dbReference type="AlphaFoldDB" id="A0A9X4YDK8"/>
<sequence>MNWLAILLLAVIVWLLWRIVRNTGDALDRQAAMQTELTSIERRLARLEAVKDENPG</sequence>
<accession>A0A9X4YDK8</accession>
<dbReference type="OrthoDB" id="7510573at2"/>
<name>A0A9X4YDK8_9GAMM</name>
<protein>
    <submittedName>
        <fullName evidence="1">Uncharacterized protein</fullName>
    </submittedName>
</protein>
<dbReference type="EMBL" id="WMEX01000002">
    <property type="protein sequence ID" value="MYL25985.1"/>
    <property type="molecule type" value="Genomic_DNA"/>
</dbReference>